<dbReference type="Gene3D" id="3.40.50.1820">
    <property type="entry name" value="alpha/beta hydrolase"/>
    <property type="match status" value="1"/>
</dbReference>
<protein>
    <submittedName>
        <fullName evidence="2">Uncharacterized protein LOC117650961</fullName>
    </submittedName>
</protein>
<proteinExistence type="predicted"/>
<dbReference type="GeneID" id="117650961"/>
<evidence type="ECO:0000313" key="1">
    <source>
        <dbReference type="Proteomes" id="UP000515158"/>
    </source>
</evidence>
<evidence type="ECO:0000313" key="2">
    <source>
        <dbReference type="RefSeq" id="XP_034250528.1"/>
    </source>
</evidence>
<reference evidence="2" key="1">
    <citation type="submission" date="2025-08" db="UniProtKB">
        <authorList>
            <consortium name="RefSeq"/>
        </authorList>
    </citation>
    <scope>IDENTIFICATION</scope>
    <source>
        <tissue evidence="2">Total insect</tissue>
    </source>
</reference>
<dbReference type="InterPro" id="IPR029058">
    <property type="entry name" value="AB_hydrolase_fold"/>
</dbReference>
<organism evidence="2">
    <name type="scientific">Thrips palmi</name>
    <name type="common">Melon thrips</name>
    <dbReference type="NCBI Taxonomy" id="161013"/>
    <lineage>
        <taxon>Eukaryota</taxon>
        <taxon>Metazoa</taxon>
        <taxon>Ecdysozoa</taxon>
        <taxon>Arthropoda</taxon>
        <taxon>Hexapoda</taxon>
        <taxon>Insecta</taxon>
        <taxon>Pterygota</taxon>
        <taxon>Neoptera</taxon>
        <taxon>Paraneoptera</taxon>
        <taxon>Thysanoptera</taxon>
        <taxon>Terebrantia</taxon>
        <taxon>Thripoidea</taxon>
        <taxon>Thripidae</taxon>
        <taxon>Thrips</taxon>
    </lineage>
</organism>
<keyword evidence="1" id="KW-1185">Reference proteome</keyword>
<dbReference type="Proteomes" id="UP000515158">
    <property type="component" value="Unplaced"/>
</dbReference>
<dbReference type="AlphaFoldDB" id="A0A6P8ZYK9"/>
<accession>A0A6P8ZYK9</accession>
<dbReference type="OrthoDB" id="19653at2759"/>
<dbReference type="InParanoid" id="A0A6P8ZYK9"/>
<sequence length="146" mass="15648">MKCAALPTSFDSGLFFAPPIDRFFLAAFLRVSPAEVMLGRSADYWPVPTLVGQNDAEGMIVLMPDIITTDMTPSARNLALLQEDFERAVPVELGLARGSATSRLVADMMRTHYFQGKAISEATITNFVQITGTSSSPSASAATCVP</sequence>
<gene>
    <name evidence="2" type="primary">LOC117650961</name>
</gene>
<dbReference type="KEGG" id="tpal:117650961"/>
<dbReference type="RefSeq" id="XP_034250528.1">
    <property type="nucleotide sequence ID" value="XM_034394637.1"/>
</dbReference>
<name>A0A6P8ZYK9_THRPL</name>